<dbReference type="PANTHER" id="PTHR23022">
    <property type="entry name" value="TRANSPOSABLE ELEMENT-RELATED"/>
    <property type="match status" value="1"/>
</dbReference>
<reference evidence="1" key="2">
    <citation type="journal article" date="2010" name="BMC Genomics">
        <title>Salmo salar and Esox lucius full-length cDNA sequences reveal changes in evolutionary pressures on a post-tetraploidization genome.</title>
        <authorList>
            <person name="Leong J.S."/>
            <person name="Jantzen S.G."/>
            <person name="von Schalburg K.R."/>
            <person name="Cooper G.A."/>
            <person name="Messmer A.M."/>
            <person name="Liao N.Y."/>
            <person name="Munro S."/>
            <person name="Moore R."/>
            <person name="Holt R.A."/>
            <person name="Jones S.J."/>
            <person name="Davidson W.S."/>
            <person name="Koop B.F."/>
        </authorList>
    </citation>
    <scope>NUCLEOTIDE SEQUENCE</scope>
    <source>
        <tissue evidence="1">Brain</tissue>
    </source>
</reference>
<dbReference type="GO" id="GO:0003676">
    <property type="term" value="F:nucleic acid binding"/>
    <property type="evidence" value="ECO:0007669"/>
    <property type="project" value="InterPro"/>
</dbReference>
<organism evidence="1">
    <name type="scientific">Salmo salar</name>
    <name type="common">Atlantic salmon</name>
    <dbReference type="NCBI Taxonomy" id="8030"/>
    <lineage>
        <taxon>Eukaryota</taxon>
        <taxon>Metazoa</taxon>
        <taxon>Chordata</taxon>
        <taxon>Craniata</taxon>
        <taxon>Vertebrata</taxon>
        <taxon>Euteleostomi</taxon>
        <taxon>Actinopterygii</taxon>
        <taxon>Neopterygii</taxon>
        <taxon>Teleostei</taxon>
        <taxon>Protacanthopterygii</taxon>
        <taxon>Salmoniformes</taxon>
        <taxon>Salmonidae</taxon>
        <taxon>Salmoninae</taxon>
        <taxon>Salmo</taxon>
    </lineage>
</organism>
<dbReference type="InterPro" id="IPR052338">
    <property type="entry name" value="Transposase_5"/>
</dbReference>
<name>C0HBT1_SALSA</name>
<gene>
    <name evidence="1" type="primary">TCB1</name>
</gene>
<dbReference type="EMBL" id="BT059787">
    <property type="protein sequence ID" value="ACN11500.1"/>
    <property type="molecule type" value="mRNA"/>
</dbReference>
<sequence>MRNKIFWSDETKIELFGLNAKCHVWRKPGTIPTVKHGGGSIMLWGCFSAAGTGRLVRIEGKMNGAEILVEVLSTLGQVLRLGRRFTFQQDNDPEHTAKTMHEWLQDKPLNVLQWPTQSPDISGDLKIAVQRCSISNRRA</sequence>
<proteinExistence type="evidence at transcript level"/>
<dbReference type="InterPro" id="IPR036397">
    <property type="entry name" value="RNaseH_sf"/>
</dbReference>
<reference evidence="1" key="3">
    <citation type="submission" date="2010-08" db="EMBL/GenBank/DDBJ databases">
        <authorList>
            <consortium name="cGRASP (B.F. Koop &amp; W.S. Davidson)"/>
        </authorList>
    </citation>
    <scope>NUCLEOTIDE SEQUENCE</scope>
    <source>
        <tissue evidence="1">Brain</tissue>
    </source>
</reference>
<evidence type="ECO:0000313" key="1">
    <source>
        <dbReference type="EMBL" id="ACN11500.1"/>
    </source>
</evidence>
<accession>C0HBT1</accession>
<dbReference type="PANTHER" id="PTHR23022:SF135">
    <property type="entry name" value="SI:DKEY-77F5.3"/>
    <property type="match status" value="1"/>
</dbReference>
<protein>
    <submittedName>
        <fullName evidence="1">Transposable element Tcb1 transposase</fullName>
    </submittedName>
</protein>
<dbReference type="AlphaFoldDB" id="C0HBT1"/>
<dbReference type="Bgee" id="ENSSSAG00000059610">
    <property type="expression patterns" value="Expressed in terminal part of digestive tract and 23 other cell types or tissues"/>
</dbReference>
<dbReference type="Gene3D" id="3.30.420.10">
    <property type="entry name" value="Ribonuclease H-like superfamily/Ribonuclease H"/>
    <property type="match status" value="1"/>
</dbReference>
<dbReference type="OMA" id="CFSDESK"/>
<reference evidence="1" key="1">
    <citation type="submission" date="2009-02" db="EMBL/GenBank/DDBJ databases">
        <authorList>
            <consortium name="cGRASP (B.F. Koop &amp; W.S. Davidson)"/>
            <person name="Leong J."/>
            <person name="von Schalburg K."/>
            <person name="Cooper G."/>
            <person name="Moore R."/>
            <person name="Holt R."/>
            <person name="Davidson W.S."/>
            <person name="Koop B.F."/>
        </authorList>
    </citation>
    <scope>NUCLEOTIDE SEQUENCE</scope>
    <source>
        <tissue evidence="1">Brain</tissue>
    </source>
</reference>